<accession>A0A3E2BLM3</accession>
<protein>
    <submittedName>
        <fullName evidence="1">Uncharacterized protein</fullName>
    </submittedName>
</protein>
<name>A0A3E2BLM3_9BACT</name>
<reference evidence="1 2" key="1">
    <citation type="submission" date="2018-08" db="EMBL/GenBank/DDBJ databases">
        <title>Genome analysis of the thermophilic bacterium of the candidate phylum Aminicenantes from deep subsurface aquifer revealed its physiology and ecological role.</title>
        <authorList>
            <person name="Kadnikov V.V."/>
            <person name="Mardanov A.V."/>
            <person name="Beletsky A.V."/>
            <person name="Karnachuk O.V."/>
            <person name="Ravin N.V."/>
        </authorList>
    </citation>
    <scope>NUCLEOTIDE SEQUENCE [LARGE SCALE GENOMIC DNA]</scope>
    <source>
        <strain evidence="1">BY38</strain>
    </source>
</reference>
<dbReference type="EMBL" id="QUAH01000007">
    <property type="protein sequence ID" value="RFT15659.1"/>
    <property type="molecule type" value="Genomic_DNA"/>
</dbReference>
<dbReference type="AlphaFoldDB" id="A0A3E2BLM3"/>
<evidence type="ECO:0000313" key="2">
    <source>
        <dbReference type="Proteomes" id="UP000257323"/>
    </source>
</evidence>
<sequence length="346" mass="38953">MNGHQLRKASRKKSRLVLLSTAALILTLVGSAASPLSAGGRNALYFFELQAVSAYNFSDKSFESFSYLSHHPMQKNGLGLETLIRFYRRKADLGFLSLQARAVYDREHDLPIRLQLYNAFFRLKTPLAEIWAGHGKPALGLNYNLDNHALLLPDATMLGHNLDRDWGVGLHRDFRRGDSALSLTTGSGMNLKFHRNYLLSGRISYGVLARDNYNLGLSAFTGRVLEAMGTEEPVSGPVPWSGISLDSTYFWLNLETRLEANLGRRAGQPWHLVLLRQGLNLLDEGRLKLEAQLGLWQHGSGWNYLAGPALTYRLNSDLALRTMFLYDSQAQNSRLAVQLYFYRSIF</sequence>
<proteinExistence type="predicted"/>
<evidence type="ECO:0000313" key="1">
    <source>
        <dbReference type="EMBL" id="RFT15659.1"/>
    </source>
</evidence>
<organism evidence="1 2">
    <name type="scientific">Candidatus Saccharicenans subterraneus</name>
    <dbReference type="NCBI Taxonomy" id="2508984"/>
    <lineage>
        <taxon>Bacteria</taxon>
        <taxon>Candidatus Aminicenantota</taxon>
        <taxon>Candidatus Aminicenantia</taxon>
        <taxon>Candidatus Aminicenantales</taxon>
        <taxon>Candidatus Saccharicenantaceae</taxon>
        <taxon>Candidatus Saccharicenans</taxon>
    </lineage>
</organism>
<comment type="caution">
    <text evidence="1">The sequence shown here is derived from an EMBL/GenBank/DDBJ whole genome shotgun (WGS) entry which is preliminary data.</text>
</comment>
<gene>
    <name evidence="1" type="ORF">OP8BY_0034</name>
</gene>
<dbReference type="Proteomes" id="UP000257323">
    <property type="component" value="Unassembled WGS sequence"/>
</dbReference>